<dbReference type="GO" id="GO:0007059">
    <property type="term" value="P:chromosome segregation"/>
    <property type="evidence" value="ECO:0007669"/>
    <property type="project" value="UniProtKB-KW"/>
</dbReference>
<dbReference type="PANTHER" id="PTHR30349">
    <property type="entry name" value="PHAGE INTEGRASE-RELATED"/>
    <property type="match status" value="1"/>
</dbReference>
<dbReference type="Pfam" id="PF00589">
    <property type="entry name" value="Phage_integrase"/>
    <property type="match status" value="1"/>
</dbReference>
<evidence type="ECO:0000256" key="1">
    <source>
        <dbReference type="ARBA" id="ARBA00003283"/>
    </source>
</evidence>
<dbReference type="SUPFAM" id="SSF56349">
    <property type="entry name" value="DNA breaking-rejoining enzymes"/>
    <property type="match status" value="1"/>
</dbReference>
<dbReference type="InterPro" id="IPR013762">
    <property type="entry name" value="Integrase-like_cat_sf"/>
</dbReference>
<dbReference type="InterPro" id="IPR011010">
    <property type="entry name" value="DNA_brk_join_enz"/>
</dbReference>
<dbReference type="InterPro" id="IPR010998">
    <property type="entry name" value="Integrase_recombinase_N"/>
</dbReference>
<dbReference type="GO" id="GO:0003677">
    <property type="term" value="F:DNA binding"/>
    <property type="evidence" value="ECO:0007669"/>
    <property type="project" value="UniProtKB-UniRule"/>
</dbReference>
<feature type="domain" description="Core-binding (CB)" evidence="13">
    <location>
        <begin position="3"/>
        <end position="108"/>
    </location>
</feature>
<dbReference type="PROSITE" id="PS51900">
    <property type="entry name" value="CB"/>
    <property type="match status" value="1"/>
</dbReference>
<dbReference type="KEGG" id="emt:CPZ25_003465"/>
<dbReference type="Proteomes" id="UP000218387">
    <property type="component" value="Chromosome"/>
</dbReference>
<dbReference type="InterPro" id="IPR050090">
    <property type="entry name" value="Tyrosine_recombinase_XerCD"/>
</dbReference>
<evidence type="ECO:0000256" key="11">
    <source>
        <dbReference type="PROSITE-ProRule" id="PRU01248"/>
    </source>
</evidence>
<keyword evidence="8 11" id="KW-0238">DNA-binding</keyword>
<keyword evidence="6" id="KW-0159">Chromosome partition</keyword>
<reference evidence="14 15" key="1">
    <citation type="submission" date="2018-05" db="EMBL/GenBank/DDBJ databases">
        <title>Genome comparison of Eubacterium sp.</title>
        <authorList>
            <person name="Feng Y."/>
            <person name="Sanchez-Andrea I."/>
            <person name="Stams A.J.M."/>
            <person name="De Vos W.M."/>
        </authorList>
    </citation>
    <scope>NUCLEOTIDE SEQUENCE [LARGE SCALE GENOMIC DNA]</scope>
    <source>
        <strain evidence="14 15">YI</strain>
    </source>
</reference>
<evidence type="ECO:0000256" key="2">
    <source>
        <dbReference type="ARBA" id="ARBA00004496"/>
    </source>
</evidence>
<evidence type="ECO:0000313" key="15">
    <source>
        <dbReference type="Proteomes" id="UP000218387"/>
    </source>
</evidence>
<dbReference type="Gene3D" id="1.10.443.10">
    <property type="entry name" value="Intergrase catalytic core"/>
    <property type="match status" value="1"/>
</dbReference>
<dbReference type="EMBL" id="CP029487">
    <property type="protein sequence ID" value="QCT70415.1"/>
    <property type="molecule type" value="Genomic_DNA"/>
</dbReference>
<evidence type="ECO:0000256" key="5">
    <source>
        <dbReference type="ARBA" id="ARBA00022618"/>
    </source>
</evidence>
<evidence type="ECO:0000259" key="12">
    <source>
        <dbReference type="PROSITE" id="PS51898"/>
    </source>
</evidence>
<dbReference type="InterPro" id="IPR044068">
    <property type="entry name" value="CB"/>
</dbReference>
<evidence type="ECO:0000256" key="6">
    <source>
        <dbReference type="ARBA" id="ARBA00022829"/>
    </source>
</evidence>
<keyword evidence="9" id="KW-0233">DNA recombination</keyword>
<name>A0A4P9C744_EUBML</name>
<proteinExistence type="inferred from homology"/>
<protein>
    <submittedName>
        <fullName evidence="14">Recombinase XerC</fullName>
    </submittedName>
</protein>
<organism evidence="14 15">
    <name type="scientific">Eubacterium maltosivorans</name>
    <dbReference type="NCBI Taxonomy" id="2041044"/>
    <lineage>
        <taxon>Bacteria</taxon>
        <taxon>Bacillati</taxon>
        <taxon>Bacillota</taxon>
        <taxon>Clostridia</taxon>
        <taxon>Eubacteriales</taxon>
        <taxon>Eubacteriaceae</taxon>
        <taxon>Eubacterium</taxon>
    </lineage>
</organism>
<dbReference type="GO" id="GO:0015074">
    <property type="term" value="P:DNA integration"/>
    <property type="evidence" value="ECO:0007669"/>
    <property type="project" value="UniProtKB-KW"/>
</dbReference>
<feature type="domain" description="Tyr recombinase" evidence="12">
    <location>
        <begin position="130"/>
        <end position="307"/>
    </location>
</feature>
<keyword evidence="10" id="KW-0131">Cell cycle</keyword>
<dbReference type="Gene3D" id="1.10.150.130">
    <property type="match status" value="1"/>
</dbReference>
<dbReference type="AlphaFoldDB" id="A0A4P9C744"/>
<evidence type="ECO:0000259" key="13">
    <source>
        <dbReference type="PROSITE" id="PS51900"/>
    </source>
</evidence>
<dbReference type="GO" id="GO:0005737">
    <property type="term" value="C:cytoplasm"/>
    <property type="evidence" value="ECO:0007669"/>
    <property type="project" value="UniProtKB-SubCell"/>
</dbReference>
<dbReference type="GO" id="GO:0051301">
    <property type="term" value="P:cell division"/>
    <property type="evidence" value="ECO:0007669"/>
    <property type="project" value="UniProtKB-KW"/>
</dbReference>
<evidence type="ECO:0000256" key="9">
    <source>
        <dbReference type="ARBA" id="ARBA00023172"/>
    </source>
</evidence>
<keyword evidence="7" id="KW-0229">DNA integration</keyword>
<dbReference type="RefSeq" id="WP_096919872.1">
    <property type="nucleotide sequence ID" value="NZ_CP029487.1"/>
</dbReference>
<dbReference type="Pfam" id="PF02899">
    <property type="entry name" value="Phage_int_SAM_1"/>
    <property type="match status" value="1"/>
</dbReference>
<evidence type="ECO:0000256" key="8">
    <source>
        <dbReference type="ARBA" id="ARBA00023125"/>
    </source>
</evidence>
<dbReference type="GO" id="GO:0006310">
    <property type="term" value="P:DNA recombination"/>
    <property type="evidence" value="ECO:0007669"/>
    <property type="project" value="UniProtKB-KW"/>
</dbReference>
<sequence length="320" mass="36864">MDLKHNTLLDELDDYLLSIRGFSPNTLISYRNDLMQFFRFLKVRFQLADPEAEFDTISIDDVDLKVIKQVTLPDIYAFLSYATSKRSNIDSTRKRKTAAIKNLYHYLTTVIDTKMDDPTQRLEIPKVKSRDPVYLTLDEALSLLNAVDGEFYERDLAIITLFLNCGIRLSELTNLKIEDIQEETIHIVGKGNKERNIRLNDACVETLEAYMAVRPEDTEVPYVFLSKRKTPLSNRTVQSMVKKYVLKAGLNADKISVHKLRHTAATLMHKYGQVDIRTLQKVLGHESISTTEIYTHIEVDDVREAIYQNPLAKRNPGHKK</sequence>
<dbReference type="InterPro" id="IPR004107">
    <property type="entry name" value="Integrase_SAM-like_N"/>
</dbReference>
<evidence type="ECO:0000256" key="10">
    <source>
        <dbReference type="ARBA" id="ARBA00023306"/>
    </source>
</evidence>
<comment type="similarity">
    <text evidence="3">Belongs to the 'phage' integrase family.</text>
</comment>
<evidence type="ECO:0000256" key="3">
    <source>
        <dbReference type="ARBA" id="ARBA00008857"/>
    </source>
</evidence>
<evidence type="ECO:0000256" key="4">
    <source>
        <dbReference type="ARBA" id="ARBA00022490"/>
    </source>
</evidence>
<accession>A0A4P9C744</accession>
<comment type="subcellular location">
    <subcellularLocation>
        <location evidence="2">Cytoplasm</location>
    </subcellularLocation>
</comment>
<keyword evidence="5" id="KW-0132">Cell division</keyword>
<keyword evidence="15" id="KW-1185">Reference proteome</keyword>
<comment type="function">
    <text evidence="1">Site-specific tyrosine recombinase, which acts by catalyzing the cutting and rejoining of the recombining DNA molecules.</text>
</comment>
<evidence type="ECO:0000256" key="7">
    <source>
        <dbReference type="ARBA" id="ARBA00022908"/>
    </source>
</evidence>
<evidence type="ECO:0000313" key="14">
    <source>
        <dbReference type="EMBL" id="QCT70415.1"/>
    </source>
</evidence>
<gene>
    <name evidence="14" type="ORF">CPZ25_003465</name>
</gene>
<keyword evidence="4" id="KW-0963">Cytoplasm</keyword>
<dbReference type="InterPro" id="IPR002104">
    <property type="entry name" value="Integrase_catalytic"/>
</dbReference>
<dbReference type="PROSITE" id="PS51898">
    <property type="entry name" value="TYR_RECOMBINASE"/>
    <property type="match status" value="1"/>
</dbReference>
<dbReference type="PANTHER" id="PTHR30349:SF77">
    <property type="entry name" value="TYROSINE RECOMBINASE XERC"/>
    <property type="match status" value="1"/>
</dbReference>